<dbReference type="CDD" id="cd17039">
    <property type="entry name" value="Ubl_ubiquitin_like"/>
    <property type="match status" value="1"/>
</dbReference>
<keyword evidence="3" id="KW-1185">Reference proteome</keyword>
<dbReference type="Proteomes" id="UP000439903">
    <property type="component" value="Unassembled WGS sequence"/>
</dbReference>
<proteinExistence type="predicted"/>
<protein>
    <submittedName>
        <fullName evidence="2">Ubiquitin domain-containing protein</fullName>
    </submittedName>
</protein>
<evidence type="ECO:0000313" key="3">
    <source>
        <dbReference type="Proteomes" id="UP000439903"/>
    </source>
</evidence>
<name>A0A8H4A1I6_GIGMA</name>
<dbReference type="AlphaFoldDB" id="A0A8H4A1I6"/>
<evidence type="ECO:0000313" key="2">
    <source>
        <dbReference type="EMBL" id="KAF0396188.1"/>
    </source>
</evidence>
<reference evidence="2 3" key="1">
    <citation type="journal article" date="2019" name="Environ. Microbiol.">
        <title>At the nexus of three kingdoms: the genome of the mycorrhizal fungus Gigaspora margarita provides insights into plant, endobacterial and fungal interactions.</title>
        <authorList>
            <person name="Venice F."/>
            <person name="Ghignone S."/>
            <person name="Salvioli di Fossalunga A."/>
            <person name="Amselem J."/>
            <person name="Novero M."/>
            <person name="Xianan X."/>
            <person name="Sedzielewska Toro K."/>
            <person name="Morin E."/>
            <person name="Lipzen A."/>
            <person name="Grigoriev I.V."/>
            <person name="Henrissat B."/>
            <person name="Martin F.M."/>
            <person name="Bonfante P."/>
        </authorList>
    </citation>
    <scope>NUCLEOTIDE SEQUENCE [LARGE SCALE GENOMIC DNA]</scope>
    <source>
        <strain evidence="2 3">BEG34</strain>
    </source>
</reference>
<dbReference type="Pfam" id="PF00240">
    <property type="entry name" value="ubiquitin"/>
    <property type="match status" value="1"/>
</dbReference>
<dbReference type="Gene3D" id="3.10.20.90">
    <property type="entry name" value="Phosphatidylinositol 3-kinase Catalytic Subunit, Chain A, domain 1"/>
    <property type="match status" value="1"/>
</dbReference>
<comment type="caution">
    <text evidence="2">The sequence shown here is derived from an EMBL/GenBank/DDBJ whole genome shotgun (WGS) entry which is preliminary data.</text>
</comment>
<dbReference type="OrthoDB" id="428577at2759"/>
<dbReference type="SUPFAM" id="SSF54236">
    <property type="entry name" value="Ubiquitin-like"/>
    <property type="match status" value="1"/>
</dbReference>
<evidence type="ECO:0000259" key="1">
    <source>
        <dbReference type="PROSITE" id="PS50053"/>
    </source>
</evidence>
<dbReference type="EMBL" id="WTPW01002122">
    <property type="protein sequence ID" value="KAF0396188.1"/>
    <property type="molecule type" value="Genomic_DNA"/>
</dbReference>
<sequence length="165" mass="19122">MLGIDIKKISLSFSGKPLEDHRTLESYNIKQNDTIHVSRRIIGGAFDYFVLTNDYLDPRYDNDFSNQQDGPALKRGNEPYKPPYEWKRLQLILKVCKDAAENIAKDGFDLLKGKRFLYGKGIYSTPDVKEAECYAKQFSFKIVDIKWITADDKNIRPYSICIKKI</sequence>
<feature type="domain" description="Ubiquitin-like" evidence="1">
    <location>
        <begin position="1"/>
        <end position="44"/>
    </location>
</feature>
<gene>
    <name evidence="2" type="ORF">F8M41_010120</name>
</gene>
<dbReference type="PANTHER" id="PTHR36649">
    <property type="entry name" value="UBIQUITIN-LIKE DOMAIN-CONTAINING PROTEIN"/>
    <property type="match status" value="1"/>
</dbReference>
<dbReference type="InterPro" id="IPR000626">
    <property type="entry name" value="Ubiquitin-like_dom"/>
</dbReference>
<accession>A0A8H4A1I6</accession>
<dbReference type="InterPro" id="IPR029071">
    <property type="entry name" value="Ubiquitin-like_domsf"/>
</dbReference>
<dbReference type="PANTHER" id="PTHR36649:SF28">
    <property type="entry name" value="UBIQUITIN-LIKE DOMAIN-CONTAINING PROTEIN"/>
    <property type="match status" value="1"/>
</dbReference>
<organism evidence="2 3">
    <name type="scientific">Gigaspora margarita</name>
    <dbReference type="NCBI Taxonomy" id="4874"/>
    <lineage>
        <taxon>Eukaryota</taxon>
        <taxon>Fungi</taxon>
        <taxon>Fungi incertae sedis</taxon>
        <taxon>Mucoromycota</taxon>
        <taxon>Glomeromycotina</taxon>
        <taxon>Glomeromycetes</taxon>
        <taxon>Diversisporales</taxon>
        <taxon>Gigasporaceae</taxon>
        <taxon>Gigaspora</taxon>
    </lineage>
</organism>
<dbReference type="PROSITE" id="PS50053">
    <property type="entry name" value="UBIQUITIN_2"/>
    <property type="match status" value="1"/>
</dbReference>